<dbReference type="Proteomes" id="UP000007015">
    <property type="component" value="Chromosome 12"/>
</dbReference>
<dbReference type="EMBL" id="CM000137">
    <property type="protein sequence ID" value="EEC69360.1"/>
    <property type="molecule type" value="Genomic_DNA"/>
</dbReference>
<gene>
    <name evidence="2" type="ORF">OsI_38481</name>
</gene>
<reference evidence="2 3" key="1">
    <citation type="journal article" date="2005" name="PLoS Biol.">
        <title>The genomes of Oryza sativa: a history of duplications.</title>
        <authorList>
            <person name="Yu J."/>
            <person name="Wang J."/>
            <person name="Lin W."/>
            <person name="Li S."/>
            <person name="Li H."/>
            <person name="Zhou J."/>
            <person name="Ni P."/>
            <person name="Dong W."/>
            <person name="Hu S."/>
            <person name="Zeng C."/>
            <person name="Zhang J."/>
            <person name="Zhang Y."/>
            <person name="Li R."/>
            <person name="Xu Z."/>
            <person name="Li S."/>
            <person name="Li X."/>
            <person name="Zheng H."/>
            <person name="Cong L."/>
            <person name="Lin L."/>
            <person name="Yin J."/>
            <person name="Geng J."/>
            <person name="Li G."/>
            <person name="Shi J."/>
            <person name="Liu J."/>
            <person name="Lv H."/>
            <person name="Li J."/>
            <person name="Wang J."/>
            <person name="Deng Y."/>
            <person name="Ran L."/>
            <person name="Shi X."/>
            <person name="Wang X."/>
            <person name="Wu Q."/>
            <person name="Li C."/>
            <person name="Ren X."/>
            <person name="Wang J."/>
            <person name="Wang X."/>
            <person name="Li D."/>
            <person name="Liu D."/>
            <person name="Zhang X."/>
            <person name="Ji Z."/>
            <person name="Zhao W."/>
            <person name="Sun Y."/>
            <person name="Zhang Z."/>
            <person name="Bao J."/>
            <person name="Han Y."/>
            <person name="Dong L."/>
            <person name="Ji J."/>
            <person name="Chen P."/>
            <person name="Wu S."/>
            <person name="Liu J."/>
            <person name="Xiao Y."/>
            <person name="Bu D."/>
            <person name="Tan J."/>
            <person name="Yang L."/>
            <person name="Ye C."/>
            <person name="Zhang J."/>
            <person name="Xu J."/>
            <person name="Zhou Y."/>
            <person name="Yu Y."/>
            <person name="Zhang B."/>
            <person name="Zhuang S."/>
            <person name="Wei H."/>
            <person name="Liu B."/>
            <person name="Lei M."/>
            <person name="Yu H."/>
            <person name="Li Y."/>
            <person name="Xu H."/>
            <person name="Wei S."/>
            <person name="He X."/>
            <person name="Fang L."/>
            <person name="Zhang Z."/>
            <person name="Zhang Y."/>
            <person name="Huang X."/>
            <person name="Su Z."/>
            <person name="Tong W."/>
            <person name="Li J."/>
            <person name="Tong Z."/>
            <person name="Li S."/>
            <person name="Ye J."/>
            <person name="Wang L."/>
            <person name="Fang L."/>
            <person name="Lei T."/>
            <person name="Chen C."/>
            <person name="Chen H."/>
            <person name="Xu Z."/>
            <person name="Li H."/>
            <person name="Huang H."/>
            <person name="Zhang F."/>
            <person name="Xu H."/>
            <person name="Li N."/>
            <person name="Zhao C."/>
            <person name="Li S."/>
            <person name="Dong L."/>
            <person name="Huang Y."/>
            <person name="Li L."/>
            <person name="Xi Y."/>
            <person name="Qi Q."/>
            <person name="Li W."/>
            <person name="Zhang B."/>
            <person name="Hu W."/>
            <person name="Zhang Y."/>
            <person name="Tian X."/>
            <person name="Jiao Y."/>
            <person name="Liang X."/>
            <person name="Jin J."/>
            <person name="Gao L."/>
            <person name="Zheng W."/>
            <person name="Hao B."/>
            <person name="Liu S."/>
            <person name="Wang W."/>
            <person name="Yuan L."/>
            <person name="Cao M."/>
            <person name="McDermott J."/>
            <person name="Samudrala R."/>
            <person name="Wang J."/>
            <person name="Wong G.K."/>
            <person name="Yang H."/>
        </authorList>
    </citation>
    <scope>NUCLEOTIDE SEQUENCE [LARGE SCALE GENOMIC DNA]</scope>
    <source>
        <strain evidence="3">cv. 93-11</strain>
    </source>
</reference>
<organism evidence="2 3">
    <name type="scientific">Oryza sativa subsp. indica</name>
    <name type="common">Rice</name>
    <dbReference type="NCBI Taxonomy" id="39946"/>
    <lineage>
        <taxon>Eukaryota</taxon>
        <taxon>Viridiplantae</taxon>
        <taxon>Streptophyta</taxon>
        <taxon>Embryophyta</taxon>
        <taxon>Tracheophyta</taxon>
        <taxon>Spermatophyta</taxon>
        <taxon>Magnoliopsida</taxon>
        <taxon>Liliopsida</taxon>
        <taxon>Poales</taxon>
        <taxon>Poaceae</taxon>
        <taxon>BOP clade</taxon>
        <taxon>Oryzoideae</taxon>
        <taxon>Oryzeae</taxon>
        <taxon>Oryzinae</taxon>
        <taxon>Oryza</taxon>
        <taxon>Oryza sativa</taxon>
    </lineage>
</organism>
<proteinExistence type="predicted"/>
<accession>B8BM40</accession>
<dbReference type="AlphaFoldDB" id="B8BM40"/>
<keyword evidence="3" id="KW-1185">Reference proteome</keyword>
<evidence type="ECO:0000313" key="2">
    <source>
        <dbReference type="EMBL" id="EEC69360.1"/>
    </source>
</evidence>
<dbReference type="Gramene" id="BGIOSGA037463-TA">
    <property type="protein sequence ID" value="BGIOSGA037463-PA"/>
    <property type="gene ID" value="BGIOSGA037463"/>
</dbReference>
<dbReference type="HOGENOM" id="CLU_164312_0_0_1"/>
<name>B8BM40_ORYSI</name>
<evidence type="ECO:0000256" key="1">
    <source>
        <dbReference type="SAM" id="MobiDB-lite"/>
    </source>
</evidence>
<protein>
    <submittedName>
        <fullName evidence="2">Uncharacterized protein</fullName>
    </submittedName>
</protein>
<evidence type="ECO:0000313" key="3">
    <source>
        <dbReference type="Proteomes" id="UP000007015"/>
    </source>
</evidence>
<sequence>MQVANGLVERRVSEDGGGSGAKVDGDGQGIAAADPGRLAWHGSRDNDKRQRKWAANLGGTPPGFPSPAAAIIQRHWLGLCYAPSPSSG</sequence>
<feature type="region of interest" description="Disordered" evidence="1">
    <location>
        <begin position="1"/>
        <end position="65"/>
    </location>
</feature>